<dbReference type="EMBL" id="JBFCZG010000011">
    <property type="protein sequence ID" value="KAL3417258.1"/>
    <property type="molecule type" value="Genomic_DNA"/>
</dbReference>
<dbReference type="InterPro" id="IPR020904">
    <property type="entry name" value="Sc_DH/Rdtase_CS"/>
</dbReference>
<gene>
    <name evidence="4" type="ORF">PVAG01_11258</name>
</gene>
<dbReference type="InterPro" id="IPR036291">
    <property type="entry name" value="NAD(P)-bd_dom_sf"/>
</dbReference>
<sequence length="303" mass="32659">MSRLKILESDIPSLEGKTAIITGGSSGIGLASAKILASKGANVFILDINEPNESLDEKIRFRKCDICEWSDLTSAFYVVGRVDIAVANAGVTEDGNYLSDTYDDQGTLQEPTYHVIDTNLRGTLNFLKLAISNMKLHGNDASLVITSSSTAYAPEQSLPIYSSTKSALIGFMRAMRSTLRDTNITINTVAPAATVTALLPPGLAAPIIEAGLPVSAAHFVGLAVVYSAIATERMKVDTYGKDATGWAESPGRWNGRTILTLGTRYTELEGPFADSRERWFGVENMQETRLQQAATDFRPNGTL</sequence>
<dbReference type="Pfam" id="PF00106">
    <property type="entry name" value="adh_short"/>
    <property type="match status" value="1"/>
</dbReference>
<dbReference type="PANTHER" id="PTHR43180">
    <property type="entry name" value="3-OXOACYL-(ACYL-CARRIER-PROTEIN) REDUCTASE (AFU_ORTHOLOGUE AFUA_6G11210)"/>
    <property type="match status" value="1"/>
</dbReference>
<evidence type="ECO:0000313" key="4">
    <source>
        <dbReference type="EMBL" id="KAL3417258.1"/>
    </source>
</evidence>
<organism evidence="4 5">
    <name type="scientific">Phlyctema vagabunda</name>
    <dbReference type="NCBI Taxonomy" id="108571"/>
    <lineage>
        <taxon>Eukaryota</taxon>
        <taxon>Fungi</taxon>
        <taxon>Dikarya</taxon>
        <taxon>Ascomycota</taxon>
        <taxon>Pezizomycotina</taxon>
        <taxon>Leotiomycetes</taxon>
        <taxon>Helotiales</taxon>
        <taxon>Dermateaceae</taxon>
        <taxon>Phlyctema</taxon>
    </lineage>
</organism>
<dbReference type="PANTHER" id="PTHR43180:SF80">
    <property type="entry name" value="NAD(P)-BINDING PROTEIN"/>
    <property type="match status" value="1"/>
</dbReference>
<name>A0ABR4P1T1_9HELO</name>
<keyword evidence="2" id="KW-0521">NADP</keyword>
<dbReference type="PRINTS" id="PR00081">
    <property type="entry name" value="GDHRDH"/>
</dbReference>
<dbReference type="InterPro" id="IPR002347">
    <property type="entry name" value="SDR_fam"/>
</dbReference>
<evidence type="ECO:0000256" key="2">
    <source>
        <dbReference type="ARBA" id="ARBA00022857"/>
    </source>
</evidence>
<protein>
    <submittedName>
        <fullName evidence="4">Uncharacterized protein</fullName>
    </submittedName>
</protein>
<reference evidence="4 5" key="1">
    <citation type="submission" date="2024-06" db="EMBL/GenBank/DDBJ databases">
        <title>Complete genome of Phlyctema vagabunda strain 19-DSS-EL-015.</title>
        <authorList>
            <person name="Fiorenzani C."/>
        </authorList>
    </citation>
    <scope>NUCLEOTIDE SEQUENCE [LARGE SCALE GENOMIC DNA]</scope>
    <source>
        <strain evidence="4 5">19-DSS-EL-015</strain>
    </source>
</reference>
<evidence type="ECO:0000256" key="1">
    <source>
        <dbReference type="ARBA" id="ARBA00006484"/>
    </source>
</evidence>
<accession>A0ABR4P1T1</accession>
<dbReference type="PROSITE" id="PS00061">
    <property type="entry name" value="ADH_SHORT"/>
    <property type="match status" value="1"/>
</dbReference>
<comment type="caution">
    <text evidence="4">The sequence shown here is derived from an EMBL/GenBank/DDBJ whole genome shotgun (WGS) entry which is preliminary data.</text>
</comment>
<keyword evidence="3" id="KW-0560">Oxidoreductase</keyword>
<dbReference type="Proteomes" id="UP001629113">
    <property type="component" value="Unassembled WGS sequence"/>
</dbReference>
<keyword evidence="5" id="KW-1185">Reference proteome</keyword>
<dbReference type="Gene3D" id="3.40.50.720">
    <property type="entry name" value="NAD(P)-binding Rossmann-like Domain"/>
    <property type="match status" value="1"/>
</dbReference>
<comment type="similarity">
    <text evidence="1">Belongs to the short-chain dehydrogenases/reductases (SDR) family.</text>
</comment>
<evidence type="ECO:0000256" key="3">
    <source>
        <dbReference type="ARBA" id="ARBA00023002"/>
    </source>
</evidence>
<dbReference type="SUPFAM" id="SSF51735">
    <property type="entry name" value="NAD(P)-binding Rossmann-fold domains"/>
    <property type="match status" value="1"/>
</dbReference>
<proteinExistence type="inferred from homology"/>
<evidence type="ECO:0000313" key="5">
    <source>
        <dbReference type="Proteomes" id="UP001629113"/>
    </source>
</evidence>